<evidence type="ECO:0000256" key="2">
    <source>
        <dbReference type="ARBA" id="ARBA00023235"/>
    </source>
</evidence>
<dbReference type="EC" id="5.2.1.8" evidence="3"/>
<dbReference type="InterPro" id="IPR029000">
    <property type="entry name" value="Cyclophilin-like_dom_sf"/>
</dbReference>
<feature type="domain" description="PPIase cyclophilin-type" evidence="4">
    <location>
        <begin position="68"/>
        <end position="230"/>
    </location>
</feature>
<keyword evidence="3" id="KW-0732">Signal</keyword>
<organism evidence="5 6">
    <name type="scientific">Prymnesium parvum</name>
    <name type="common">Toxic golden alga</name>
    <dbReference type="NCBI Taxonomy" id="97485"/>
    <lineage>
        <taxon>Eukaryota</taxon>
        <taxon>Haptista</taxon>
        <taxon>Haptophyta</taxon>
        <taxon>Prymnesiophyceae</taxon>
        <taxon>Prymnesiales</taxon>
        <taxon>Prymnesiaceae</taxon>
        <taxon>Prymnesium</taxon>
    </lineage>
</organism>
<reference evidence="5 6" key="1">
    <citation type="journal article" date="2024" name="Science">
        <title>Giant polyketide synthase enzymes in the biosynthesis of giant marine polyether toxins.</title>
        <authorList>
            <person name="Fallon T.R."/>
            <person name="Shende V.V."/>
            <person name="Wierzbicki I.H."/>
            <person name="Pendleton A.L."/>
            <person name="Watervoot N.F."/>
            <person name="Auber R.P."/>
            <person name="Gonzalez D.J."/>
            <person name="Wisecaver J.H."/>
            <person name="Moore B.S."/>
        </authorList>
    </citation>
    <scope>NUCLEOTIDE SEQUENCE [LARGE SCALE GENOMIC DNA]</scope>
    <source>
        <strain evidence="5 6">12B1</strain>
    </source>
</reference>
<feature type="chain" id="PRO_5044042538" description="Peptidyl-prolyl cis-trans isomerase" evidence="3">
    <location>
        <begin position="19"/>
        <end position="231"/>
    </location>
</feature>
<evidence type="ECO:0000313" key="5">
    <source>
        <dbReference type="EMBL" id="KAL1528851.1"/>
    </source>
</evidence>
<dbReference type="EMBL" id="JBGBPQ010000002">
    <property type="protein sequence ID" value="KAL1528851.1"/>
    <property type="molecule type" value="Genomic_DNA"/>
</dbReference>
<dbReference type="PRINTS" id="PR00153">
    <property type="entry name" value="CSAPPISMRASE"/>
</dbReference>
<dbReference type="PANTHER" id="PTHR45625">
    <property type="entry name" value="PEPTIDYL-PROLYL CIS-TRANS ISOMERASE-RELATED"/>
    <property type="match status" value="1"/>
</dbReference>
<accession>A0AB34K772</accession>
<evidence type="ECO:0000313" key="6">
    <source>
        <dbReference type="Proteomes" id="UP001515480"/>
    </source>
</evidence>
<comment type="catalytic activity">
    <reaction evidence="3">
        <text>[protein]-peptidylproline (omega=180) = [protein]-peptidylproline (omega=0)</text>
        <dbReference type="Rhea" id="RHEA:16237"/>
        <dbReference type="Rhea" id="RHEA-COMP:10747"/>
        <dbReference type="Rhea" id="RHEA-COMP:10748"/>
        <dbReference type="ChEBI" id="CHEBI:83833"/>
        <dbReference type="ChEBI" id="CHEBI:83834"/>
        <dbReference type="EC" id="5.2.1.8"/>
    </reaction>
</comment>
<dbReference type="Proteomes" id="UP001515480">
    <property type="component" value="Unassembled WGS sequence"/>
</dbReference>
<proteinExistence type="inferred from homology"/>
<keyword evidence="2 3" id="KW-0413">Isomerase</keyword>
<dbReference type="InterPro" id="IPR002130">
    <property type="entry name" value="Cyclophilin-type_PPIase_dom"/>
</dbReference>
<dbReference type="SUPFAM" id="SSF50891">
    <property type="entry name" value="Cyclophilin-like"/>
    <property type="match status" value="1"/>
</dbReference>
<evidence type="ECO:0000259" key="4">
    <source>
        <dbReference type="PROSITE" id="PS50072"/>
    </source>
</evidence>
<comment type="function">
    <text evidence="3">PPIases accelerate the folding of proteins. It catalyzes the cis-trans isomerization of proline imidic peptide bonds in oligopeptides.</text>
</comment>
<dbReference type="PANTHER" id="PTHR45625:SF4">
    <property type="entry name" value="PEPTIDYLPROLYL ISOMERASE DOMAIN AND WD REPEAT-CONTAINING PROTEIN 1"/>
    <property type="match status" value="1"/>
</dbReference>
<dbReference type="Pfam" id="PF00160">
    <property type="entry name" value="Pro_isomerase"/>
    <property type="match status" value="1"/>
</dbReference>
<keyword evidence="1 3" id="KW-0697">Rotamase</keyword>
<dbReference type="GO" id="GO:0003755">
    <property type="term" value="F:peptidyl-prolyl cis-trans isomerase activity"/>
    <property type="evidence" value="ECO:0007669"/>
    <property type="project" value="UniProtKB-UniRule"/>
</dbReference>
<feature type="signal peptide" evidence="3">
    <location>
        <begin position="1"/>
        <end position="18"/>
    </location>
</feature>
<sequence>MLALLASALAFSAAPIRSARHEVARSRTVSCSGVDRRAAIWSLAAVGASFASEGSLAAGEYPKVKVTTTAGDMEFELWDDVAPKHTASFLKLAQSGFYDGGAFHRIIPGFVIQGGDPNAKVGYGPSGTLEDANAGQVKKWGTGGPGYTVPAEFNERPHEFGVLSMARSADPNSAGSQFFVCLGTLPFLDRKYTTFGKLLSGDETLRKLASAKTVKGDIPFTRQGIEKVQVL</sequence>
<name>A0AB34K772_PRYPA</name>
<comment type="caution">
    <text evidence="5">The sequence shown here is derived from an EMBL/GenBank/DDBJ whole genome shotgun (WGS) entry which is preliminary data.</text>
</comment>
<dbReference type="Gene3D" id="2.40.100.10">
    <property type="entry name" value="Cyclophilin-like"/>
    <property type="match status" value="1"/>
</dbReference>
<protein>
    <recommendedName>
        <fullName evidence="3">Peptidyl-prolyl cis-trans isomerase</fullName>
        <shortName evidence="3">PPIase</shortName>
        <ecNumber evidence="3">5.2.1.8</ecNumber>
    </recommendedName>
</protein>
<keyword evidence="6" id="KW-1185">Reference proteome</keyword>
<dbReference type="AlphaFoldDB" id="A0AB34K772"/>
<dbReference type="CDD" id="cd00317">
    <property type="entry name" value="cyclophilin"/>
    <property type="match status" value="1"/>
</dbReference>
<gene>
    <name evidence="5" type="ORF">AB1Y20_010174</name>
</gene>
<dbReference type="InterPro" id="IPR044666">
    <property type="entry name" value="Cyclophilin_A-like"/>
</dbReference>
<evidence type="ECO:0000256" key="3">
    <source>
        <dbReference type="RuleBase" id="RU363019"/>
    </source>
</evidence>
<dbReference type="PROSITE" id="PS50072">
    <property type="entry name" value="CSA_PPIASE_2"/>
    <property type="match status" value="1"/>
</dbReference>
<evidence type="ECO:0000256" key="1">
    <source>
        <dbReference type="ARBA" id="ARBA00023110"/>
    </source>
</evidence>
<comment type="similarity">
    <text evidence="3">Belongs to the cyclophilin-type PPIase family.</text>
</comment>